<dbReference type="OrthoDB" id="529319at2759"/>
<dbReference type="Pfam" id="PF02558">
    <property type="entry name" value="ApbA"/>
    <property type="match status" value="2"/>
</dbReference>
<dbReference type="Proteomes" id="UP000650467">
    <property type="component" value="Unassembled WGS sequence"/>
</dbReference>
<evidence type="ECO:0000313" key="8">
    <source>
        <dbReference type="Proteomes" id="UP000650467"/>
    </source>
</evidence>
<dbReference type="InterPro" id="IPR013328">
    <property type="entry name" value="6PGD_dom2"/>
</dbReference>
<evidence type="ECO:0000256" key="2">
    <source>
        <dbReference type="ARBA" id="ARBA00022857"/>
    </source>
</evidence>
<evidence type="ECO:0000259" key="6">
    <source>
        <dbReference type="Pfam" id="PF08546"/>
    </source>
</evidence>
<feature type="region of interest" description="Disordered" evidence="4">
    <location>
        <begin position="362"/>
        <end position="398"/>
    </location>
</feature>
<dbReference type="GO" id="GO:0050661">
    <property type="term" value="F:NADP binding"/>
    <property type="evidence" value="ECO:0007669"/>
    <property type="project" value="TreeGrafter"/>
</dbReference>
<dbReference type="GO" id="GO:0005737">
    <property type="term" value="C:cytoplasm"/>
    <property type="evidence" value="ECO:0007669"/>
    <property type="project" value="TreeGrafter"/>
</dbReference>
<name>A0A835TCK4_CHLIN</name>
<feature type="domain" description="Ketopantoate reductase C-terminal" evidence="6">
    <location>
        <begin position="485"/>
        <end position="660"/>
    </location>
</feature>
<dbReference type="InterPro" id="IPR008927">
    <property type="entry name" value="6-PGluconate_DH-like_C_sf"/>
</dbReference>
<protein>
    <recommendedName>
        <fullName evidence="9">2-dehydropantoate 2-reductase</fullName>
    </recommendedName>
</protein>
<comment type="similarity">
    <text evidence="1">Belongs to the ketopantoate reductase family.</text>
</comment>
<keyword evidence="2" id="KW-0521">NADP</keyword>
<evidence type="ECO:0000259" key="5">
    <source>
        <dbReference type="Pfam" id="PF02558"/>
    </source>
</evidence>
<evidence type="ECO:0000256" key="1">
    <source>
        <dbReference type="ARBA" id="ARBA00007870"/>
    </source>
</evidence>
<dbReference type="SUPFAM" id="SSF48179">
    <property type="entry name" value="6-phosphogluconate dehydrogenase C-terminal domain-like"/>
    <property type="match status" value="1"/>
</dbReference>
<dbReference type="InterPro" id="IPR013752">
    <property type="entry name" value="KPA_reductase"/>
</dbReference>
<evidence type="ECO:0000256" key="3">
    <source>
        <dbReference type="ARBA" id="ARBA00023002"/>
    </source>
</evidence>
<feature type="compositionally biased region" description="Gly residues" evidence="4">
    <location>
        <begin position="245"/>
        <end position="262"/>
    </location>
</feature>
<dbReference type="Gene3D" id="1.10.1040.10">
    <property type="entry name" value="N-(1-d-carboxylethyl)-l-norvaline Dehydrogenase, domain 2"/>
    <property type="match status" value="1"/>
</dbReference>
<dbReference type="PANTHER" id="PTHR43765:SF2">
    <property type="entry name" value="2-DEHYDROPANTOATE 2-REDUCTASE"/>
    <property type="match status" value="1"/>
</dbReference>
<gene>
    <name evidence="7" type="ORF">HXX76_003060</name>
</gene>
<feature type="region of interest" description="Disordered" evidence="4">
    <location>
        <begin position="432"/>
        <end position="469"/>
    </location>
</feature>
<feature type="compositionally biased region" description="Low complexity" evidence="4">
    <location>
        <begin position="228"/>
        <end position="244"/>
    </location>
</feature>
<dbReference type="EMBL" id="JAEHOC010000004">
    <property type="protein sequence ID" value="KAG2442987.1"/>
    <property type="molecule type" value="Genomic_DNA"/>
</dbReference>
<organism evidence="7 8">
    <name type="scientific">Chlamydomonas incerta</name>
    <dbReference type="NCBI Taxonomy" id="51695"/>
    <lineage>
        <taxon>Eukaryota</taxon>
        <taxon>Viridiplantae</taxon>
        <taxon>Chlorophyta</taxon>
        <taxon>core chlorophytes</taxon>
        <taxon>Chlorophyceae</taxon>
        <taxon>CS clade</taxon>
        <taxon>Chlamydomonadales</taxon>
        <taxon>Chlamydomonadaceae</taxon>
        <taxon>Chlamydomonas</taxon>
    </lineage>
</organism>
<dbReference type="InterPro" id="IPR013332">
    <property type="entry name" value="KPR_N"/>
</dbReference>
<feature type="region of interest" description="Disordered" evidence="4">
    <location>
        <begin position="227"/>
        <end position="264"/>
    </location>
</feature>
<dbReference type="GO" id="GO:0008677">
    <property type="term" value="F:2-dehydropantoate 2-reductase activity"/>
    <property type="evidence" value="ECO:0007669"/>
    <property type="project" value="TreeGrafter"/>
</dbReference>
<dbReference type="InterPro" id="IPR050838">
    <property type="entry name" value="Ketopantoate_reductase"/>
</dbReference>
<feature type="compositionally biased region" description="Low complexity" evidence="4">
    <location>
        <begin position="458"/>
        <end position="469"/>
    </location>
</feature>
<feature type="region of interest" description="Disordered" evidence="4">
    <location>
        <begin position="97"/>
        <end position="126"/>
    </location>
</feature>
<keyword evidence="3" id="KW-0560">Oxidoreductase</keyword>
<feature type="compositionally biased region" description="Polar residues" evidence="4">
    <location>
        <begin position="103"/>
        <end position="117"/>
    </location>
</feature>
<dbReference type="SUPFAM" id="SSF51735">
    <property type="entry name" value="NAD(P)-binding Rossmann-fold domains"/>
    <property type="match status" value="1"/>
</dbReference>
<proteinExistence type="inferred from homology"/>
<sequence>MTPTAPQRWHVLGAGSVGLLFAFYLRKAGHDVTLILRNEASVQSFKRASDSRVHLLERWRQPPASAAATSSPSADRGAAANGWQASEPLHAVSLPTTTTTSTNFQTSCPEPQPQRDSAQPPAAGASAAVQPIQRLVLATKAPDAVPALRSVLPHLAPDARCLLLQNGALAVADELRRELGEQLGLLAQRRRQLGGGEAGGGAGAGGGGGGGGGGGVALVTGAAGGIGSSRSSSGAAPPGAAGSSATGGGSTSTGTSTGGVAPGGAAAARGDVRLYLGSVTHGCYRDQPPAGGTAGLLPAPADVGTVATEPPAAGVGAAVATGAAALPVRGELRDGDGARGVVHAGRGAVTLGPLRPLLAALDSQPGLSSGTSSSSSSSSSTSGNSSGSNSRSDSSSSSSAAVEAADDAAFIAQLAAAAPELGIRAAAAAAAPGAQQATHPPPPLPPQPKRPGWGTAGAGEASPSSAASASAAATAQTAAAGALLRELHLKLAVNAAINPLGALLGVRNGRLAAGGRSRALMRAVCGELVAVFGAAAFDCDGGGAGGAGGVGGAGGGEGAGTAAQAARAADGIAAAEEEGQRQQRHDAEAAAERLFARVCAVAEATAANRCSMLADVDAGRRTEVDYLTGWVLAAAAARGLDAGRVAPTNRTLYELVKAKEEVAAGADTEAE</sequence>
<evidence type="ECO:0000313" key="7">
    <source>
        <dbReference type="EMBL" id="KAG2442987.1"/>
    </source>
</evidence>
<dbReference type="AlphaFoldDB" id="A0A835TCK4"/>
<dbReference type="Pfam" id="PF08546">
    <property type="entry name" value="ApbA_C"/>
    <property type="match status" value="1"/>
</dbReference>
<accession>A0A835TCK4</accession>
<dbReference type="Gene3D" id="3.40.50.720">
    <property type="entry name" value="NAD(P)-binding Rossmann-like Domain"/>
    <property type="match status" value="2"/>
</dbReference>
<dbReference type="PANTHER" id="PTHR43765">
    <property type="entry name" value="2-DEHYDROPANTOATE 2-REDUCTASE-RELATED"/>
    <property type="match status" value="1"/>
</dbReference>
<feature type="region of interest" description="Disordered" evidence="4">
    <location>
        <begin position="59"/>
        <end position="81"/>
    </location>
</feature>
<evidence type="ECO:0008006" key="9">
    <source>
        <dbReference type="Google" id="ProtNLM"/>
    </source>
</evidence>
<feature type="domain" description="Ketopantoate reductase N-terminal" evidence="5">
    <location>
        <begin position="9"/>
        <end position="48"/>
    </location>
</feature>
<comment type="caution">
    <text evidence="7">The sequence shown here is derived from an EMBL/GenBank/DDBJ whole genome shotgun (WGS) entry which is preliminary data.</text>
</comment>
<feature type="compositionally biased region" description="Low complexity" evidence="4">
    <location>
        <begin position="62"/>
        <end position="74"/>
    </location>
</feature>
<feature type="domain" description="Ketopantoate reductase N-terminal" evidence="5">
    <location>
        <begin position="117"/>
        <end position="181"/>
    </location>
</feature>
<feature type="compositionally biased region" description="Low complexity" evidence="4">
    <location>
        <begin position="368"/>
        <end position="398"/>
    </location>
</feature>
<evidence type="ECO:0000256" key="4">
    <source>
        <dbReference type="SAM" id="MobiDB-lite"/>
    </source>
</evidence>
<feature type="compositionally biased region" description="Pro residues" evidence="4">
    <location>
        <begin position="439"/>
        <end position="449"/>
    </location>
</feature>
<dbReference type="InterPro" id="IPR036291">
    <property type="entry name" value="NAD(P)-bd_dom_sf"/>
</dbReference>
<reference evidence="7" key="1">
    <citation type="journal article" date="2020" name="bioRxiv">
        <title>Comparative genomics of Chlamydomonas.</title>
        <authorList>
            <person name="Craig R.J."/>
            <person name="Hasan A.R."/>
            <person name="Ness R.W."/>
            <person name="Keightley P.D."/>
        </authorList>
    </citation>
    <scope>NUCLEOTIDE SEQUENCE</scope>
    <source>
        <strain evidence="7">SAG 7.73</strain>
    </source>
</reference>
<keyword evidence="8" id="KW-1185">Reference proteome</keyword>